<protein>
    <submittedName>
        <fullName evidence="8">Chromate transporter</fullName>
    </submittedName>
</protein>
<dbReference type="InterPro" id="IPR014047">
    <property type="entry name" value="Chr_Tranpt_l_chain"/>
</dbReference>
<evidence type="ECO:0000313" key="8">
    <source>
        <dbReference type="EMBL" id="SDH12430.1"/>
    </source>
</evidence>
<feature type="transmembrane region" description="Helical" evidence="7">
    <location>
        <begin position="199"/>
        <end position="216"/>
    </location>
</feature>
<keyword evidence="9" id="KW-1185">Reference proteome</keyword>
<keyword evidence="4 7" id="KW-0812">Transmembrane</keyword>
<evidence type="ECO:0000256" key="1">
    <source>
        <dbReference type="ARBA" id="ARBA00004651"/>
    </source>
</evidence>
<dbReference type="GO" id="GO:0005886">
    <property type="term" value="C:plasma membrane"/>
    <property type="evidence" value="ECO:0007669"/>
    <property type="project" value="UniProtKB-SubCell"/>
</dbReference>
<feature type="transmembrane region" description="Helical" evidence="7">
    <location>
        <begin position="99"/>
        <end position="123"/>
    </location>
</feature>
<feature type="transmembrane region" description="Helical" evidence="7">
    <location>
        <begin position="129"/>
        <end position="149"/>
    </location>
</feature>
<dbReference type="EMBL" id="FNCS01000023">
    <property type="protein sequence ID" value="SDH12430.1"/>
    <property type="molecule type" value="Genomic_DNA"/>
</dbReference>
<dbReference type="PANTHER" id="PTHR33567:SF3">
    <property type="entry name" value="CHROMATE ION TRANSPORTER (EUROFUNG)"/>
    <property type="match status" value="1"/>
</dbReference>
<dbReference type="Pfam" id="PF02417">
    <property type="entry name" value="Chromate_transp"/>
    <property type="match status" value="2"/>
</dbReference>
<dbReference type="AlphaFoldDB" id="A0A1G7ZW61"/>
<keyword evidence="5 7" id="KW-1133">Transmembrane helix</keyword>
<comment type="subcellular location">
    <subcellularLocation>
        <location evidence="1">Cell membrane</location>
        <topology evidence="1">Multi-pass membrane protein</topology>
    </subcellularLocation>
</comment>
<dbReference type="PIRSF" id="PIRSF004810">
    <property type="entry name" value="ChrA"/>
    <property type="match status" value="1"/>
</dbReference>
<dbReference type="PANTHER" id="PTHR33567">
    <property type="entry name" value="CHROMATE ION TRANSPORTER (EUROFUNG)"/>
    <property type="match status" value="1"/>
</dbReference>
<accession>A0A1G7ZW61</accession>
<evidence type="ECO:0000256" key="7">
    <source>
        <dbReference type="SAM" id="Phobius"/>
    </source>
</evidence>
<comment type="similarity">
    <text evidence="2">Belongs to the chromate ion transporter (CHR) (TC 2.A.51) family.</text>
</comment>
<evidence type="ECO:0000256" key="4">
    <source>
        <dbReference type="ARBA" id="ARBA00022692"/>
    </source>
</evidence>
<feature type="transmembrane region" description="Helical" evidence="7">
    <location>
        <begin position="161"/>
        <end position="193"/>
    </location>
</feature>
<organism evidence="8 9">
    <name type="scientific">Pelagibacterium luteolum</name>
    <dbReference type="NCBI Taxonomy" id="440168"/>
    <lineage>
        <taxon>Bacteria</taxon>
        <taxon>Pseudomonadati</taxon>
        <taxon>Pseudomonadota</taxon>
        <taxon>Alphaproteobacteria</taxon>
        <taxon>Hyphomicrobiales</taxon>
        <taxon>Devosiaceae</taxon>
        <taxon>Pelagibacterium</taxon>
    </lineage>
</organism>
<feature type="transmembrane region" description="Helical" evidence="7">
    <location>
        <begin position="315"/>
        <end position="333"/>
    </location>
</feature>
<proteinExistence type="inferred from homology"/>
<sequence length="421" mass="44558">MTQTPDPSGGHVADQREPTVPTLSQWQIFVRFLRFGLLAWGGPVAQIAMIRRELVDEERWISSSRFNRLLAVYQVLPGPEAHELCVHIGMLPGGRMGGFLAGLGFMLPGFLLMFALSWLYFTIDITQSALGPIFLGIQVAVIALIVRAVHRIGEHVLLDKWLWGIGIVSAFAAFLGASFWITLPAAGLVYAFALRRQHALAAVTLVAATVLAVLVGPESSTGLLESAAQGTALSNGPIAQDASLVALFFSGLKAGLLTFGGAYTVIPFLRDDAVGNGWMTDAQFLDGLALSGILPAPLIIFSTFVGYFGGGPLGAIAMTAGIFLPAFGFSLLFHERLESVVENKTLHSFLEGVSAGVVGLIAATTVELALVVIERLPSVLLGGVIFALALAVLYLWKSKVNVVLAVLGAGFLGWLSSGFLG</sequence>
<feature type="transmembrane region" description="Helical" evidence="7">
    <location>
        <begin position="353"/>
        <end position="372"/>
    </location>
</feature>
<reference evidence="8 9" key="1">
    <citation type="submission" date="2016-10" db="EMBL/GenBank/DDBJ databases">
        <authorList>
            <person name="de Groot N.N."/>
        </authorList>
    </citation>
    <scope>NUCLEOTIDE SEQUENCE [LARGE SCALE GENOMIC DNA]</scope>
    <source>
        <strain evidence="8 9">CGMCC 1.10267</strain>
    </source>
</reference>
<dbReference type="GO" id="GO:0015109">
    <property type="term" value="F:chromate transmembrane transporter activity"/>
    <property type="evidence" value="ECO:0007669"/>
    <property type="project" value="InterPro"/>
</dbReference>
<keyword evidence="3" id="KW-1003">Cell membrane</keyword>
<gene>
    <name evidence="8" type="ORF">SAMN04487974_1235</name>
</gene>
<name>A0A1G7ZW61_9HYPH</name>
<dbReference type="STRING" id="440168.SAMN04487974_1235"/>
<feature type="transmembrane region" description="Helical" evidence="7">
    <location>
        <begin position="402"/>
        <end position="420"/>
    </location>
</feature>
<dbReference type="Proteomes" id="UP000199495">
    <property type="component" value="Unassembled WGS sequence"/>
</dbReference>
<keyword evidence="6 7" id="KW-0472">Membrane</keyword>
<feature type="transmembrane region" description="Helical" evidence="7">
    <location>
        <begin position="379"/>
        <end position="396"/>
    </location>
</feature>
<evidence type="ECO:0000256" key="5">
    <source>
        <dbReference type="ARBA" id="ARBA00022989"/>
    </source>
</evidence>
<evidence type="ECO:0000256" key="2">
    <source>
        <dbReference type="ARBA" id="ARBA00005262"/>
    </source>
</evidence>
<evidence type="ECO:0000313" key="9">
    <source>
        <dbReference type="Proteomes" id="UP000199495"/>
    </source>
</evidence>
<evidence type="ECO:0000256" key="3">
    <source>
        <dbReference type="ARBA" id="ARBA00022475"/>
    </source>
</evidence>
<evidence type="ECO:0000256" key="6">
    <source>
        <dbReference type="ARBA" id="ARBA00023136"/>
    </source>
</evidence>
<dbReference type="InterPro" id="IPR003370">
    <property type="entry name" value="Chromate_transpt"/>
</dbReference>
<dbReference type="NCBIfam" id="TIGR00937">
    <property type="entry name" value="2A51"/>
    <property type="match status" value="1"/>
</dbReference>
<feature type="transmembrane region" description="Helical" evidence="7">
    <location>
        <begin position="244"/>
        <end position="268"/>
    </location>
</feature>
<feature type="transmembrane region" description="Helical" evidence="7">
    <location>
        <begin position="288"/>
        <end position="308"/>
    </location>
</feature>